<protein>
    <submittedName>
        <fullName evidence="1">Uncharacterized protein</fullName>
    </submittedName>
</protein>
<evidence type="ECO:0000313" key="2">
    <source>
        <dbReference type="Proteomes" id="UP000243180"/>
    </source>
</evidence>
<dbReference type="EMBL" id="AP014879">
    <property type="protein sequence ID" value="BAV33335.1"/>
    <property type="molecule type" value="Genomic_DNA"/>
</dbReference>
<name>A0A1B4XEV1_9GAMM</name>
<evidence type="ECO:0000313" key="1">
    <source>
        <dbReference type="EMBL" id="BAV33335.1"/>
    </source>
</evidence>
<keyword evidence="2" id="KW-1185">Reference proteome</keyword>
<accession>A0A1B4XEV1</accession>
<dbReference type="Proteomes" id="UP000243180">
    <property type="component" value="Chromosome"/>
</dbReference>
<reference evidence="1 2" key="1">
    <citation type="submission" date="2015-05" db="EMBL/GenBank/DDBJ databases">
        <title>Complete genome sequence of a sulfur-oxidizing gammaproteobacterium strain HA5.</title>
        <authorList>
            <person name="Miura A."/>
            <person name="Kojima H."/>
            <person name="Fukui M."/>
        </authorList>
    </citation>
    <scope>NUCLEOTIDE SEQUENCE [LARGE SCALE GENOMIC DNA]</scope>
    <source>
        <strain evidence="1 2">HA5</strain>
    </source>
</reference>
<dbReference type="AlphaFoldDB" id="A0A1B4XEV1"/>
<proteinExistence type="predicted"/>
<dbReference type="KEGG" id="slim:SCL_1020"/>
<organism evidence="1 2">
    <name type="scientific">Sulfuricaulis limicola</name>
    <dbReference type="NCBI Taxonomy" id="1620215"/>
    <lineage>
        <taxon>Bacteria</taxon>
        <taxon>Pseudomonadati</taxon>
        <taxon>Pseudomonadota</taxon>
        <taxon>Gammaproteobacteria</taxon>
        <taxon>Acidiferrobacterales</taxon>
        <taxon>Acidiferrobacteraceae</taxon>
        <taxon>Sulfuricaulis</taxon>
    </lineage>
</organism>
<sequence length="69" mass="8093">MASVVEFEKLFLRQHPDTVIHRVGRQRFSFMIKRNDQVDLVCDKVNAFEMFVIGEPDNGNGRGILRRCR</sequence>
<gene>
    <name evidence="1" type="ORF">SCL_1020</name>
</gene>
<dbReference type="InParanoid" id="A0A1B4XEV1"/>